<comment type="caution">
    <text evidence="12">The sequence shown here is derived from an EMBL/GenBank/DDBJ whole genome shotgun (WGS) entry which is preliminary data.</text>
</comment>
<dbReference type="InterPro" id="IPR022099">
    <property type="entry name" value="DUF3638"/>
</dbReference>
<accession>L8WJ44</accession>
<reference evidence="12 13" key="1">
    <citation type="journal article" date="2013" name="Nat. Commun.">
        <title>The evolution and pathogenic mechanisms of the rice sheath blight pathogen.</title>
        <authorList>
            <person name="Zheng A."/>
            <person name="Lin R."/>
            <person name="Xu L."/>
            <person name="Qin P."/>
            <person name="Tang C."/>
            <person name="Ai P."/>
            <person name="Zhang D."/>
            <person name="Liu Y."/>
            <person name="Sun Z."/>
            <person name="Feng H."/>
            <person name="Wang Y."/>
            <person name="Chen Y."/>
            <person name="Liang X."/>
            <person name="Fu R."/>
            <person name="Li Q."/>
            <person name="Zhang J."/>
            <person name="Yu X."/>
            <person name="Xie Z."/>
            <person name="Ding L."/>
            <person name="Guan P."/>
            <person name="Tang J."/>
            <person name="Liang Y."/>
            <person name="Wang S."/>
            <person name="Deng Q."/>
            <person name="Li S."/>
            <person name="Zhu J."/>
            <person name="Wang L."/>
            <person name="Liu H."/>
            <person name="Li P."/>
        </authorList>
    </citation>
    <scope>NUCLEOTIDE SEQUENCE [LARGE SCALE GENOMIC DNA]</scope>
    <source>
        <strain evidence="13">AG-1 IA</strain>
    </source>
</reference>
<keyword evidence="5" id="KW-0378">Hydrolase</keyword>
<dbReference type="InterPro" id="IPR051346">
    <property type="entry name" value="OTU_Deubiquitinase"/>
</dbReference>
<evidence type="ECO:0000256" key="1">
    <source>
        <dbReference type="ARBA" id="ARBA00000707"/>
    </source>
</evidence>
<gene>
    <name evidence="12" type="ORF">AG1IA_08020</name>
</gene>
<name>L8WJ44_THACA</name>
<evidence type="ECO:0000259" key="10">
    <source>
        <dbReference type="Pfam" id="PF12359"/>
    </source>
</evidence>
<dbReference type="EC" id="3.4.19.12" evidence="2"/>
<dbReference type="EMBL" id="AFRT01002330">
    <property type="protein sequence ID" value="ELU37945.1"/>
    <property type="molecule type" value="Genomic_DNA"/>
</dbReference>
<dbReference type="HOGENOM" id="CLU_000211_1_0_1"/>
<keyword evidence="13" id="KW-1185">Reference proteome</keyword>
<feature type="region of interest" description="Disordered" evidence="8">
    <location>
        <begin position="1"/>
        <end position="23"/>
    </location>
</feature>
<protein>
    <recommendedName>
        <fullName evidence="2">ubiquitinyl hydrolase 1</fullName>
        <ecNumber evidence="2">3.4.19.12</ecNumber>
    </recommendedName>
</protein>
<dbReference type="Pfam" id="PF12359">
    <property type="entry name" value="DUF3645"/>
    <property type="match status" value="1"/>
</dbReference>
<dbReference type="OrthoDB" id="3182339at2759"/>
<dbReference type="STRING" id="983506.L8WJ44"/>
<feature type="region of interest" description="Disordered" evidence="8">
    <location>
        <begin position="2947"/>
        <end position="2988"/>
    </location>
</feature>
<dbReference type="PANTHER" id="PTHR13367">
    <property type="entry name" value="UBIQUITIN THIOESTERASE"/>
    <property type="match status" value="1"/>
</dbReference>
<proteinExistence type="predicted"/>
<dbReference type="Pfam" id="PF20255">
    <property type="entry name" value="DUF6606"/>
    <property type="match status" value="1"/>
</dbReference>
<evidence type="ECO:0000256" key="3">
    <source>
        <dbReference type="ARBA" id="ARBA00022670"/>
    </source>
</evidence>
<dbReference type="Pfam" id="PF12340">
    <property type="entry name" value="DUF3638"/>
    <property type="match status" value="1"/>
</dbReference>
<keyword evidence="4" id="KW-0833">Ubl conjugation pathway</keyword>
<evidence type="ECO:0000313" key="13">
    <source>
        <dbReference type="Proteomes" id="UP000011668"/>
    </source>
</evidence>
<evidence type="ECO:0000313" key="12">
    <source>
        <dbReference type="EMBL" id="ELU37945.1"/>
    </source>
</evidence>
<sequence length="3232" mass="365934">MGESVKTLTATSSPSDSGGWNSGHNTIDLKTRVQRYLQAHSAALQASLRWNYPEQPSARGCNFKFNRAIRVLARFSPADNARAYPRRRCIPTRTTRKNRYPLSLPSRTSGNLQNWNGDELLFRSSKLTRMQPTPTKPQLSRHTKKGRTVIMSRFVDDVCTALAPTRFSKVPHSNKGSRSTLSKRRYTKAVLEMIEPPASGGLMINASQQFRLEAGQRSQWSYIQRMLERLYSYTECPIEAGQLGQDMRAMQSGDILCLHIEAQNAGLIIRKQSDHTTFEVFEVQAQTEHVMSIPGKIVRNFPGPAIQLPNSVAGDCDFINEVANILCQMNVEIFDAAYPKTRKAGADVRESRNSINPNYFIQFFFGFLRGLGESIDPPQVTKRLGDEVLWMDAKNPWRRSPIWLIIRVALQSSLDSNSTYKHFMVYYHASILSECYERGSFSSELFHVMRVKMARRLYKVRNTAPQFLIDAARDAVKDVEDILQGRWSALQSAQAQSINSDFSGINFDGAINQTLPQSRSYLEQVFRRHLGHTQPSKFHPKQSARLVGVTDFSYYANGGLSKVFATDPDLALFDFEASVFKNLTDWTGRQTDYTKACATMSSCFEQYLSAAKSSYTVDAADQSIMILTLIRIWVAIDEMATRDCPLLHEYSPELPENILDSLLLRTTEHIEQARVIQEYIHRRYLGASSSNPSIFSDQATSTCFAVRFFNSSPLHQQLKARIEEYAEGQKSRKIQQLNQLNAEYDRLSDEISSQSHLYIYTVHGQEEHSEGCRRCSLERKRGQLCIQPYEWPLPSHRLDAEAVVFELSRPGPYVVWRDITYTILIDLGTKSSRNSCQQYATLETYSALGSWLSAPAGITSRITIASSTKSFNRSHYNNTLRIPTSESQVCLNNGLQLKLYDSHDGAWAAGPFSSFSFAQYGTLEFPKKGLYRHLKYAFEGTSHSSNQVLADQHDCPKDLSLHEHIAFGSLRSGARLQWINIIRGLEEDLLTFSAEEVGILHTQAAWQVGPLSDDGSREWHGELDALDFGNSLVLLCQRMLVRVKANWLQATSVSVIVTLVCRLLASSPAESIVEVSLNFLREARKVAHGWLDQLKVKLQSASDSDDIINYQLRVSEMAAICRATYDVEPRYIERLLSTTEDYTPLVKSSICLYDNTLPNASAAPRSVRVLLARDRRFAHKVVPYMLRSNDILSKPLSQIWPDYRQGNNRWESYKVPNDRWITTTTEADNESRKQEVHFNLLSGQLLIDGKPLGRLPRQYVEHETYIRLFGQKILEVVPAKSKGMEFTTRDHVYGYQVSFTLKDDKRLIIQARKDDRLYELVPHSKLTGDFPLFFSKDYHHWADVKNHTVEFRPLSTPWSAAESHWLLHFNTSGVTSLGSSSDGSLLIDVHSASFKSLSSSIGPLESGQYIQVTRSPKNDIEIELPRMRLSFFINEKNQLESRNFRGQVLDENQSAGTLIGLKNQLLLRAKGASSQSVPGSRSILIPDGGIQFNMSTHHTMVSIHTGSSRHIDVYRYKIDNDLNQLATEAGLTSRLVKIYLHALTSHCLPDPLTGRTGTEEALHLLSQASSSSFEQINLKQAGLLKSIGLLTPARKYYPVHLNCMQTTQWANLPALSQHFGFSPAITTILQRADTLQLFSPLDFQIREYLDALPPLDTLQKRAARRLAMYYPSDTTKNILRILESSALSDSVHLGRDNLAGNWSEAGQAASWAAGLTHRKWGQPVYKPFDLVTMVESWGTLEDSGEPTSLTYRSFWFVLSLRASWITFYNLLRNARASSNKYILCACLASIAFGQPSLKDLIPVFLAFATNPQFSCYDPPAKDLYQFNDGYQPTNKRVQALVSAAAYSVELSPAGNLTYNEGESYHKFYQRKQQYYNAHSPTHQSQVAANLMGQWSQLLRQPNRQLGSQNSSHSPWIAISSCRETTQRYFSSCSWNVKMKAHLRNLEEVLASQSSSYGITFVPMKEKERRKPYPSPVLADPWSMLGISEIMCSRPAPDMMTTQPLTKLSVSATATSSIQTARLAGLFAEFNHGPTPLNCRYGKDLEESRRDLDARPRTSYPLEVLKSSALNQILERCSTYLAESIELLKSALGPQTEIEDIVARSGVWSRVTSRDMLQQISLRNRARHESLPEWKDGLIAHAQLFAAYQRSQRLIALAKSNNIEEFYKEFGLPDDDESGMSDPDWLLVQIDGNFGARSVQRQVAREMISPISGTNTVLQLNMGEGKSSVIVPIIASALADSSKLVRVIVLKPLWRQMFELLVSRLSGLCNRKIYYLPFGRHLQIDLSGAQRLRNLYEECMREGGILLAQPEHILSFKLMGIDRLISSSGSSNRAVANSLRDIQSWLNNRSMTIPIDGLLLSNCFVWLQCMPESSIWNTLMISRTHPRHPVNFQCFELCLTVEVDLERRLILAVAADVKEGRLVNLNCDCLKPSVREILVNFFASETISYSQYEHVRENCDLTIWKGLLLIRGLLASGILVFALKRKHYRVDYGLDLSRSLLAVPYRAKDLPSLRAEFGHPDVAVVLTCLSYYYQGLTSEQLDICFELLFKLDNPALEYEQWVQRDSLISDDLRQLNGVNIKDRQQFTGRLVPIFSHNSATVDFYLSSVVFPKEAKEFPEKLGTSGWDLAERKHHVTTGFSGTNDNRYLLPTSISQADPVKQLSTNALVLTYLLQPENNHYICMRGAGTESLTTEGFLRLLVAQTPEVRVLLDVGAQMLELQNEELVRCWLGLRKDIEAAVYFNDRDELVVLPQSGTPSLLNTSPFAQRLDKCIVYLDDGHTRGTDLKLPRETRAMVTLGPKVTKDRLLQGCMRMRKLGHGQSVIFAAPPEIDTQIRNASPDIIQSSSKIDALDVVRWAMLETCKDLQHHVSHWAQQGIEYDRRHQAEQQYERSRNISVLQKGWTTPESRPLEEMYGVLSPEALRTKTTFTRRAFDVPELRRGLDHLGVKKLDDPSMDEEQEREVNHEVEREQETQRPPKGKPASHSIHPDVKHFVTSGELRTNGSGVLPLSYPFRASTPQIFASWSRLLFASVDFFKTVASISPDRLSEYMRPVNWILSSRDDIRVVLSPHEVNELLPLIRKSSTVRLHVYAPRVSISMMSFSRLDFYSVPTSPISPERPKLLSTPQLQLDLFAGQLYFECYEDYALLCASLGLYAPTRDENTRIEVGSDGFVSPEHRRELVRYHPEYSSCQFSSSPVPGLKDLVGRRRKGMKYLLTHIGRVLHARSMTPEDF</sequence>
<feature type="domain" description="DUF3645" evidence="10">
    <location>
        <begin position="2494"/>
        <end position="2526"/>
    </location>
</feature>
<evidence type="ECO:0000256" key="7">
    <source>
        <dbReference type="SAM" id="Coils"/>
    </source>
</evidence>
<comment type="catalytic activity">
    <reaction evidence="1">
        <text>Thiol-dependent hydrolysis of ester, thioester, amide, peptide and isopeptide bonds formed by the C-terminal Gly of ubiquitin (a 76-residue protein attached to proteins as an intracellular targeting signal).</text>
        <dbReference type="EC" id="3.4.19.12"/>
    </reaction>
</comment>
<dbReference type="InterPro" id="IPR022105">
    <property type="entry name" value="DUF3645"/>
</dbReference>
<organism evidence="12 13">
    <name type="scientific">Thanatephorus cucumeris (strain AG1-IA)</name>
    <name type="common">Rice sheath blight fungus</name>
    <name type="synonym">Rhizoctonia solani</name>
    <dbReference type="NCBI Taxonomy" id="983506"/>
    <lineage>
        <taxon>Eukaryota</taxon>
        <taxon>Fungi</taxon>
        <taxon>Dikarya</taxon>
        <taxon>Basidiomycota</taxon>
        <taxon>Agaricomycotina</taxon>
        <taxon>Agaricomycetes</taxon>
        <taxon>Cantharellales</taxon>
        <taxon>Ceratobasidiaceae</taxon>
        <taxon>Rhizoctonia</taxon>
        <taxon>Rhizoctonia solani AG-1</taxon>
    </lineage>
</organism>
<dbReference type="PANTHER" id="PTHR13367:SF34">
    <property type="match status" value="1"/>
</dbReference>
<evidence type="ECO:0000259" key="11">
    <source>
        <dbReference type="Pfam" id="PF20255"/>
    </source>
</evidence>
<dbReference type="Proteomes" id="UP000011668">
    <property type="component" value="Unassembled WGS sequence"/>
</dbReference>
<keyword evidence="7" id="KW-0175">Coiled coil</keyword>
<feature type="domain" description="DUF6606" evidence="11">
    <location>
        <begin position="203"/>
        <end position="432"/>
    </location>
</feature>
<dbReference type="GO" id="GO:0004843">
    <property type="term" value="F:cysteine-type deubiquitinase activity"/>
    <property type="evidence" value="ECO:0007669"/>
    <property type="project" value="UniProtKB-EC"/>
</dbReference>
<evidence type="ECO:0000256" key="2">
    <source>
        <dbReference type="ARBA" id="ARBA00012759"/>
    </source>
</evidence>
<keyword evidence="3" id="KW-0645">Protease</keyword>
<evidence type="ECO:0000256" key="4">
    <source>
        <dbReference type="ARBA" id="ARBA00022786"/>
    </source>
</evidence>
<evidence type="ECO:0000259" key="9">
    <source>
        <dbReference type="Pfam" id="PF12340"/>
    </source>
</evidence>
<keyword evidence="6" id="KW-0788">Thiol protease</keyword>
<evidence type="ECO:0000256" key="5">
    <source>
        <dbReference type="ARBA" id="ARBA00022801"/>
    </source>
</evidence>
<feature type="compositionally biased region" description="Basic and acidic residues" evidence="8">
    <location>
        <begin position="2961"/>
        <end position="2975"/>
    </location>
</feature>
<feature type="coiled-coil region" evidence="7">
    <location>
        <begin position="730"/>
        <end position="757"/>
    </location>
</feature>
<evidence type="ECO:0000256" key="6">
    <source>
        <dbReference type="ARBA" id="ARBA00022807"/>
    </source>
</evidence>
<dbReference type="GO" id="GO:0006508">
    <property type="term" value="P:proteolysis"/>
    <property type="evidence" value="ECO:0007669"/>
    <property type="project" value="UniProtKB-KW"/>
</dbReference>
<evidence type="ECO:0000256" key="8">
    <source>
        <dbReference type="SAM" id="MobiDB-lite"/>
    </source>
</evidence>
<feature type="domain" description="DUF3638" evidence="9">
    <location>
        <begin position="2179"/>
        <end position="2352"/>
    </location>
</feature>
<dbReference type="OMA" id="QPENNHY"/>
<dbReference type="InterPro" id="IPR046541">
    <property type="entry name" value="DUF6606"/>
</dbReference>